<reference evidence="2" key="2">
    <citation type="submission" date="2021-05" db="UniProtKB">
        <authorList>
            <consortium name="EnsemblPlants"/>
        </authorList>
    </citation>
    <scope>IDENTIFICATION</scope>
    <source>
        <strain evidence="2">subsp. malaccensis</strain>
    </source>
</reference>
<accession>A0A804K264</accession>
<proteinExistence type="predicted"/>
<evidence type="ECO:0000313" key="1">
    <source>
        <dbReference type="EMBL" id="CAG1830389.1"/>
    </source>
</evidence>
<dbReference type="Gramene" id="Ma08_t02580.1">
    <property type="protein sequence ID" value="Ma08_p02580.1"/>
    <property type="gene ID" value="Ma08_g02580"/>
</dbReference>
<gene>
    <name evidence="1" type="ORF">GSMUA_336430.1</name>
</gene>
<dbReference type="Proteomes" id="UP000012960">
    <property type="component" value="Unplaced"/>
</dbReference>
<keyword evidence="3" id="KW-1185">Reference proteome</keyword>
<dbReference type="EnsemblPlants" id="Ma08_t02580.1">
    <property type="protein sequence ID" value="Ma08_p02580.1"/>
    <property type="gene ID" value="Ma08_g02580"/>
</dbReference>
<evidence type="ECO:0000313" key="3">
    <source>
        <dbReference type="Proteomes" id="UP000012960"/>
    </source>
</evidence>
<evidence type="ECO:0000313" key="2">
    <source>
        <dbReference type="EnsemblPlants" id="Ma08_p02580.1"/>
    </source>
</evidence>
<organism evidence="2 3">
    <name type="scientific">Musa acuminata subsp. malaccensis</name>
    <name type="common">Wild banana</name>
    <name type="synonym">Musa malaccensis</name>
    <dbReference type="NCBI Taxonomy" id="214687"/>
    <lineage>
        <taxon>Eukaryota</taxon>
        <taxon>Viridiplantae</taxon>
        <taxon>Streptophyta</taxon>
        <taxon>Embryophyta</taxon>
        <taxon>Tracheophyta</taxon>
        <taxon>Spermatophyta</taxon>
        <taxon>Magnoliopsida</taxon>
        <taxon>Liliopsida</taxon>
        <taxon>Zingiberales</taxon>
        <taxon>Musaceae</taxon>
        <taxon>Musa</taxon>
    </lineage>
</organism>
<name>A0A804K264_MUSAM</name>
<protein>
    <submittedName>
        <fullName evidence="1">(wild Malaysian banana) hypothetical protein</fullName>
    </submittedName>
</protein>
<dbReference type="EMBL" id="HG996472">
    <property type="protein sequence ID" value="CAG1830389.1"/>
    <property type="molecule type" value="Genomic_DNA"/>
</dbReference>
<dbReference type="InParanoid" id="A0A804K264"/>
<dbReference type="AlphaFoldDB" id="A0A804K264"/>
<reference evidence="1" key="1">
    <citation type="submission" date="2021-03" db="EMBL/GenBank/DDBJ databases">
        <authorList>
            <consortium name="Genoscope - CEA"/>
            <person name="William W."/>
        </authorList>
    </citation>
    <scope>NUCLEOTIDE SEQUENCE</scope>
    <source>
        <strain evidence="1">Doubled-haploid Pahang</strain>
    </source>
</reference>
<sequence>MRRQVCLGRSNLCINFRDHHTHKHLETLLSIEV</sequence>